<keyword evidence="3" id="KW-0732">Signal</keyword>
<dbReference type="PANTHER" id="PTHR42953">
    <property type="entry name" value="HIGH-AFFINITY ZINC UPTAKE SYSTEM PROTEIN ZNUA-RELATED"/>
    <property type="match status" value="1"/>
</dbReference>
<reference evidence="6 7" key="1">
    <citation type="submission" date="2019-09" db="EMBL/GenBank/DDBJ databases">
        <title>Serinicoccus pratensis sp. nov., isolated from meadow soil.</title>
        <authorList>
            <person name="Zhang W."/>
        </authorList>
    </citation>
    <scope>NUCLEOTIDE SEQUENCE [LARGE SCALE GENOMIC DNA]</scope>
    <source>
        <strain evidence="6 7">W204</strain>
    </source>
</reference>
<protein>
    <submittedName>
        <fullName evidence="6">Zinc ABC transporter substrate-binding protein</fullName>
    </submittedName>
</protein>
<name>A0A5J6VA55_9MICO</name>
<dbReference type="Pfam" id="PF01297">
    <property type="entry name" value="ZnuA"/>
    <property type="match status" value="1"/>
</dbReference>
<evidence type="ECO:0000256" key="1">
    <source>
        <dbReference type="ARBA" id="ARBA00011028"/>
    </source>
</evidence>
<feature type="region of interest" description="Disordered" evidence="5">
    <location>
        <begin position="1"/>
        <end position="22"/>
    </location>
</feature>
<dbReference type="PRINTS" id="PR00690">
    <property type="entry name" value="ADHESNFAMILY"/>
</dbReference>
<dbReference type="KEGG" id="serw:FY030_03390"/>
<keyword evidence="2 4" id="KW-0813">Transport</keyword>
<evidence type="ECO:0000256" key="5">
    <source>
        <dbReference type="SAM" id="MobiDB-lite"/>
    </source>
</evidence>
<evidence type="ECO:0000256" key="2">
    <source>
        <dbReference type="ARBA" id="ARBA00022448"/>
    </source>
</evidence>
<dbReference type="InterPro" id="IPR006127">
    <property type="entry name" value="ZnuA-like"/>
</dbReference>
<dbReference type="GO" id="GO:0007155">
    <property type="term" value="P:cell adhesion"/>
    <property type="evidence" value="ECO:0007669"/>
    <property type="project" value="InterPro"/>
</dbReference>
<evidence type="ECO:0000256" key="4">
    <source>
        <dbReference type="RuleBase" id="RU003512"/>
    </source>
</evidence>
<dbReference type="OrthoDB" id="9810636at2"/>
<accession>A0A5J6VA55</accession>
<dbReference type="Gene3D" id="3.40.50.1980">
    <property type="entry name" value="Nitrogenase molybdenum iron protein domain"/>
    <property type="match status" value="2"/>
</dbReference>
<evidence type="ECO:0000313" key="7">
    <source>
        <dbReference type="Proteomes" id="UP000326546"/>
    </source>
</evidence>
<dbReference type="InterPro" id="IPR050492">
    <property type="entry name" value="Bact_metal-bind_prot9"/>
</dbReference>
<dbReference type="PRINTS" id="PR00691">
    <property type="entry name" value="ADHESINB"/>
</dbReference>
<dbReference type="Proteomes" id="UP000326546">
    <property type="component" value="Chromosome"/>
</dbReference>
<gene>
    <name evidence="6" type="ORF">FY030_03390</name>
</gene>
<dbReference type="GO" id="GO:0046872">
    <property type="term" value="F:metal ion binding"/>
    <property type="evidence" value="ECO:0007669"/>
    <property type="project" value="InterPro"/>
</dbReference>
<dbReference type="EMBL" id="CP044427">
    <property type="protein sequence ID" value="QFG70113.1"/>
    <property type="molecule type" value="Genomic_DNA"/>
</dbReference>
<sequence length="302" mass="31294">MLTACGGAGPPDEASTKDSGGSDEDSLAVVAAFYPLAYAVERVAGDRVELTTLTAPGADPHTLELSPGDVRTVAEADLVVYSGGMQAPVDSVVHATRDVHALDVAPLLDLKRTGAGVDEEVSDAEGTPHPVDPHWWLDLDRYAVAAGVIADELSLLDPAGADAYRRGAEALAGDLGELAAEYEDGLAQCRQQIVVTSHEAFGYLTDAHGLVQVGISGLAPEAEPSPARMADIAAVVREHDVDTVYAEVILGSQLAETIASETGARVLVLDPVEGITSASPGSNYLEVMRSNLEALRDGQGCS</sequence>
<dbReference type="PANTHER" id="PTHR42953:SF3">
    <property type="entry name" value="HIGH-AFFINITY ZINC UPTAKE SYSTEM PROTEIN ZNUA"/>
    <property type="match status" value="1"/>
</dbReference>
<organism evidence="6 7">
    <name type="scientific">Ornithinimicrobium pratense</name>
    <dbReference type="NCBI Taxonomy" id="2593973"/>
    <lineage>
        <taxon>Bacteria</taxon>
        <taxon>Bacillati</taxon>
        <taxon>Actinomycetota</taxon>
        <taxon>Actinomycetes</taxon>
        <taxon>Micrococcales</taxon>
        <taxon>Ornithinimicrobiaceae</taxon>
        <taxon>Ornithinimicrobium</taxon>
    </lineage>
</organism>
<evidence type="ECO:0000313" key="6">
    <source>
        <dbReference type="EMBL" id="QFG70113.1"/>
    </source>
</evidence>
<dbReference type="InterPro" id="IPR006128">
    <property type="entry name" value="Lipoprotein_PsaA-like"/>
</dbReference>
<dbReference type="InterPro" id="IPR006129">
    <property type="entry name" value="AdhesinB"/>
</dbReference>
<dbReference type="SUPFAM" id="SSF53807">
    <property type="entry name" value="Helical backbone' metal receptor"/>
    <property type="match status" value="1"/>
</dbReference>
<keyword evidence="7" id="KW-1185">Reference proteome</keyword>
<dbReference type="GO" id="GO:0030001">
    <property type="term" value="P:metal ion transport"/>
    <property type="evidence" value="ECO:0007669"/>
    <property type="project" value="InterPro"/>
</dbReference>
<comment type="similarity">
    <text evidence="1 4">Belongs to the bacterial solute-binding protein 9 family.</text>
</comment>
<dbReference type="AlphaFoldDB" id="A0A5J6VA55"/>
<proteinExistence type="inferred from homology"/>
<evidence type="ECO:0000256" key="3">
    <source>
        <dbReference type="ARBA" id="ARBA00022729"/>
    </source>
</evidence>